<feature type="domain" description="Toprim" evidence="1">
    <location>
        <begin position="119"/>
        <end position="199"/>
    </location>
</feature>
<dbReference type="SUPFAM" id="SSF56731">
    <property type="entry name" value="DNA primase core"/>
    <property type="match status" value="1"/>
</dbReference>
<dbReference type="Pfam" id="PF13155">
    <property type="entry name" value="Toprim_2"/>
    <property type="match status" value="1"/>
</dbReference>
<dbReference type="EMBL" id="KP273225">
    <property type="protein sequence ID" value="AJD82475.1"/>
    <property type="molecule type" value="Genomic_DNA"/>
</dbReference>
<dbReference type="InterPro" id="IPR050219">
    <property type="entry name" value="DnaG_primase"/>
</dbReference>
<reference evidence="2 3" key="1">
    <citation type="submission" date="2014-12" db="EMBL/GenBank/DDBJ databases">
        <authorList>
            <person name="Cote D."/>
            <person name="Daigle Z."/>
            <person name="Borges K.M."/>
            <person name="Adams S.D."/>
            <person name="Alvey R.M."/>
            <person name="Barekzi N."/>
            <person name="Beal Z.N."/>
            <person name="Briggs L.A."/>
            <person name="Brown T."/>
            <person name="Coomans R.J."/>
            <person name="D'Elia T."/>
            <person name="Doss J.H."/>
            <person name="Ellsworth J.A."/>
            <person name="Ettinger W.F."/>
            <person name="Fox D.J."/>
            <person name="Gauthier D.T."/>
            <person name="Andriolo J.M."/>
            <person name="Grubb S."/>
            <person name="Gugssa A.H."/>
            <person name="Hauser C.R."/>
            <person name="Hull A.K."/>
            <person name="Jackson N."/>
            <person name="Kart M.U."/>
            <person name="Korey C.A."/>
            <person name="Makemson J."/>
            <person name="McKinney A.L."/>
            <person name="Nelson P.R."/>
            <person name="Newman R.H."/>
            <person name="Powell G."/>
            <person name="Rodriguez-Lanetty M."/>
            <person name="Royer D."/>
            <person name="Sabila M.H."/>
            <person name="Sadana R."/>
            <person name="Saha S."/>
            <person name="Sangster N."/>
            <person name="Slowan-Pomeroy T."/>
            <person name="Urbinati C.R."/>
            <person name="Ward R.E."/>
            <person name="Warner M."/>
            <person name="Williamson B."/>
            <person name="Biederman B."/>
            <person name="Cresawn S.G."/>
            <person name="Bowman C.A."/>
            <person name="Russell D.A."/>
            <person name="Pope W.H."/>
            <person name="Jacobs-Sera D."/>
            <person name="Hendrix R.W."/>
            <person name="Hatfull G.H."/>
        </authorList>
    </citation>
    <scope>NUCLEOTIDE SEQUENCE [LARGE SCALE GENOMIC DNA]</scope>
</reference>
<dbReference type="OrthoDB" id="7384at10239"/>
<dbReference type="GeneID" id="26635436"/>
<accession>A0A0B5A480</accession>
<evidence type="ECO:0000259" key="1">
    <source>
        <dbReference type="PROSITE" id="PS50880"/>
    </source>
</evidence>
<protein>
    <submittedName>
        <fullName evidence="2">DNA primase</fullName>
    </submittedName>
</protein>
<evidence type="ECO:0000313" key="3">
    <source>
        <dbReference type="Proteomes" id="UP000031723"/>
    </source>
</evidence>
<proteinExistence type="predicted"/>
<sequence length="215" mass="24248">MQRLSESQKDFLREATTRYHGSLPDSPAEEYLATRGLTSETARPLVDKFRLGYVADPLPGHEMFRGMLAIPYLRWSQEHGWCVVSIRYRRLDDEKPKYMTAPGDQTWLYNTIALIREVPEVAITEGEIDAITTQVCGIPAVGVPGANNWKPYMRELFLGYRTVYILADGDDAGALFANTVAKTLPNSRVIPMPPGEDVNSLVIERGKQALMERMR</sequence>
<organism evidence="2 3">
    <name type="scientific">Mycobacterium phage Sheen</name>
    <dbReference type="NCBI Taxonomy" id="1589274"/>
    <lineage>
        <taxon>Viruses</taxon>
        <taxon>Duplodnaviria</taxon>
        <taxon>Heunggongvirae</taxon>
        <taxon>Uroviricota</taxon>
        <taxon>Caudoviricetes</taxon>
        <taxon>Sheenvirus</taxon>
        <taxon>Sheenvirus Sheen</taxon>
    </lineage>
</organism>
<dbReference type="RefSeq" id="YP_009209094.1">
    <property type="nucleotide sequence ID" value="NC_028914.1"/>
</dbReference>
<evidence type="ECO:0000313" key="2">
    <source>
        <dbReference type="EMBL" id="AJD82475.1"/>
    </source>
</evidence>
<dbReference type="InterPro" id="IPR006171">
    <property type="entry name" value="TOPRIM_dom"/>
</dbReference>
<dbReference type="Proteomes" id="UP000031723">
    <property type="component" value="Segment"/>
</dbReference>
<dbReference type="PROSITE" id="PS50880">
    <property type="entry name" value="TOPRIM"/>
    <property type="match status" value="1"/>
</dbReference>
<dbReference type="KEGG" id="vg:26635436"/>
<dbReference type="PANTHER" id="PTHR30313:SF2">
    <property type="entry name" value="DNA PRIMASE"/>
    <property type="match status" value="1"/>
</dbReference>
<dbReference type="Gene3D" id="3.40.1360.10">
    <property type="match status" value="1"/>
</dbReference>
<keyword evidence="3" id="KW-1185">Reference proteome</keyword>
<dbReference type="GO" id="GO:0006269">
    <property type="term" value="P:DNA replication, synthesis of primer"/>
    <property type="evidence" value="ECO:0007669"/>
    <property type="project" value="TreeGrafter"/>
</dbReference>
<dbReference type="PANTHER" id="PTHR30313">
    <property type="entry name" value="DNA PRIMASE"/>
    <property type="match status" value="1"/>
</dbReference>
<dbReference type="CDD" id="cd01029">
    <property type="entry name" value="TOPRIM_primases"/>
    <property type="match status" value="1"/>
</dbReference>
<gene>
    <name evidence="2" type="primary">57</name>
    <name evidence="2" type="ORF">SHEEN_57</name>
</gene>
<dbReference type="SMART" id="SM00493">
    <property type="entry name" value="TOPRIM"/>
    <property type="match status" value="1"/>
</dbReference>
<name>A0A0B5A480_9CAUD</name>
<dbReference type="InterPro" id="IPR034154">
    <property type="entry name" value="TOPRIM_DnaG/twinkle"/>
</dbReference>